<evidence type="ECO:0000256" key="1">
    <source>
        <dbReference type="SAM" id="MobiDB-lite"/>
    </source>
</evidence>
<accession>A0ABP0BVJ1</accession>
<sequence length="296" mass="30888">MEQIPLNHQASDGDTNKQSTNCLPTEVVQCLENARFLHLATCVDNIPHVSLMNYTYLPSAATAPDHPLAAPVIVMTSNPASKKTHNIVANPNVSLLVHDWVSHRPLHRRMSAGSALSEDGAGSGNASGGGEATTSGALSGVLGSLGAGSAEHPPSSLATLLLNLNTAAVSSISATINGTARLLTQGSAEEAYYRQQHLAYNTFDADPVGPDERRIHQQIAHGGQRAAAPAAAAGAGADPRPQDGRERFVAGEEVRVIVVAIRDVRISDWKGQVRDWVLESAPAASQTASAPTINGI</sequence>
<dbReference type="Gene3D" id="2.30.110.10">
    <property type="entry name" value="Electron Transport, Fmn-binding Protein, Chain A"/>
    <property type="match status" value="1"/>
</dbReference>
<evidence type="ECO:0000313" key="4">
    <source>
        <dbReference type="Proteomes" id="UP001642405"/>
    </source>
</evidence>
<proteinExistence type="predicted"/>
<dbReference type="PANTHER" id="PTHR28040:SF1">
    <property type="entry name" value="PYRIDOXAMINE 5'-PHOSPHATE OXIDASE YLR456W HOMOLOG-RELATED"/>
    <property type="match status" value="1"/>
</dbReference>
<dbReference type="InterPro" id="IPR052841">
    <property type="entry name" value="PMP_oxidase-like"/>
</dbReference>
<dbReference type="Proteomes" id="UP001642405">
    <property type="component" value="Unassembled WGS sequence"/>
</dbReference>
<dbReference type="EMBL" id="CAWUHB010000028">
    <property type="protein sequence ID" value="CAK7223702.1"/>
    <property type="molecule type" value="Genomic_DNA"/>
</dbReference>
<feature type="domain" description="Pyridoxamine 5'-phosphate oxidase N-terminal" evidence="2">
    <location>
        <begin position="24"/>
        <end position="101"/>
    </location>
</feature>
<dbReference type="InterPro" id="IPR012349">
    <property type="entry name" value="Split_barrel_FMN-bd"/>
</dbReference>
<dbReference type="Pfam" id="PF01243">
    <property type="entry name" value="PNPOx_N"/>
    <property type="match status" value="1"/>
</dbReference>
<dbReference type="InterPro" id="IPR011576">
    <property type="entry name" value="Pyridox_Oxase_N"/>
</dbReference>
<reference evidence="3 4" key="1">
    <citation type="submission" date="2024-01" db="EMBL/GenBank/DDBJ databases">
        <authorList>
            <person name="Allen C."/>
            <person name="Tagirdzhanova G."/>
        </authorList>
    </citation>
    <scope>NUCLEOTIDE SEQUENCE [LARGE SCALE GENOMIC DNA]</scope>
</reference>
<dbReference type="PANTHER" id="PTHR28040">
    <property type="entry name" value="PYRIDOXAMINE 5'-PHOSPHATE OXIDASE YLR456W HOMOLOG-RELATED"/>
    <property type="match status" value="1"/>
</dbReference>
<evidence type="ECO:0000313" key="3">
    <source>
        <dbReference type="EMBL" id="CAK7223702.1"/>
    </source>
</evidence>
<protein>
    <recommendedName>
        <fullName evidence="2">Pyridoxamine 5'-phosphate oxidase N-terminal domain-containing protein</fullName>
    </recommendedName>
</protein>
<feature type="region of interest" description="Disordered" evidence="1">
    <location>
        <begin position="111"/>
        <end position="132"/>
    </location>
</feature>
<gene>
    <name evidence="3" type="ORF">SCUCBS95973_005269</name>
</gene>
<keyword evidence="4" id="KW-1185">Reference proteome</keyword>
<dbReference type="SUPFAM" id="SSF50475">
    <property type="entry name" value="FMN-binding split barrel"/>
    <property type="match status" value="1"/>
</dbReference>
<comment type="caution">
    <text evidence="3">The sequence shown here is derived from an EMBL/GenBank/DDBJ whole genome shotgun (WGS) entry which is preliminary data.</text>
</comment>
<evidence type="ECO:0000259" key="2">
    <source>
        <dbReference type="Pfam" id="PF01243"/>
    </source>
</evidence>
<name>A0ABP0BVJ1_9PEZI</name>
<organism evidence="3 4">
    <name type="scientific">Sporothrix curviconia</name>
    <dbReference type="NCBI Taxonomy" id="1260050"/>
    <lineage>
        <taxon>Eukaryota</taxon>
        <taxon>Fungi</taxon>
        <taxon>Dikarya</taxon>
        <taxon>Ascomycota</taxon>
        <taxon>Pezizomycotina</taxon>
        <taxon>Sordariomycetes</taxon>
        <taxon>Sordariomycetidae</taxon>
        <taxon>Ophiostomatales</taxon>
        <taxon>Ophiostomataceae</taxon>
        <taxon>Sporothrix</taxon>
    </lineage>
</organism>
<feature type="compositionally biased region" description="Gly residues" evidence="1">
    <location>
        <begin position="121"/>
        <end position="131"/>
    </location>
</feature>